<dbReference type="RefSeq" id="WP_001190533.1">
    <property type="nucleotide sequence ID" value="NZ_CM000952.1"/>
</dbReference>
<evidence type="ECO:0000313" key="2">
    <source>
        <dbReference type="EMBL" id="EFH94624.1"/>
    </source>
</evidence>
<gene>
    <name evidence="2" type="ORF">HMPREF0769_12245</name>
</gene>
<feature type="domain" description="Siphovirus-type tail component RIFT-related" evidence="1">
    <location>
        <begin position="8"/>
        <end position="126"/>
    </location>
</feature>
<comment type="caution">
    <text evidence="2">The sequence shown here is derived from an EMBL/GenBank/DDBJ whole genome shotgun (WGS) entry which is preliminary data.</text>
</comment>
<protein>
    <recommendedName>
        <fullName evidence="1">Siphovirus-type tail component RIFT-related domain-containing protein</fullName>
    </recommendedName>
</protein>
<proteinExistence type="predicted"/>
<evidence type="ECO:0000313" key="3">
    <source>
        <dbReference type="Proteomes" id="UP000003455"/>
    </source>
</evidence>
<dbReference type="AlphaFoldDB" id="A0A0E1X590"/>
<sequence length="274" mass="31190">MQSFVKIIDGYKEEVITDFNQLIFLDARAESPNTNDNSVTINGVDGILPGAISFAPFSLVLRFGYDGIDVIDLNLFEHWFRSVFNRRHPYYVITSQMPGVKYAVNTANVTSNLKDGSSTEIEVSLNVYKGYSESVNWTDSEFLFDSNWMFENGIPLDFTPKYTHTSNQFTIWNGSTDTINPRFKHDLKILINLNASGGFELVNYTTGDIFKYNKSIDKNTDFVLDGVYAYRDINRVGIDTNRGIITLAPGKNEFKIKGDVSDIKTTFKFPFIYR</sequence>
<dbReference type="Proteomes" id="UP000003455">
    <property type="component" value="Chromosome"/>
</dbReference>
<accession>A0A0E1X590</accession>
<name>A0A0E1X590_STAAU</name>
<dbReference type="HOGENOM" id="CLU_084407_1_0_9"/>
<evidence type="ECO:0000259" key="1">
    <source>
        <dbReference type="Pfam" id="PF05709"/>
    </source>
</evidence>
<dbReference type="EMBL" id="ACJA02000004">
    <property type="protein sequence ID" value="EFH94624.1"/>
    <property type="molecule type" value="Genomic_DNA"/>
</dbReference>
<reference evidence="2 3" key="1">
    <citation type="submission" date="2010-05" db="EMBL/GenBank/DDBJ databases">
        <authorList>
            <person name="Muzny D."/>
            <person name="Qin X."/>
            <person name="Buhay C."/>
            <person name="Dugan-Rocha S."/>
            <person name="Ding Y."/>
            <person name="Chen G."/>
            <person name="Hawes A."/>
            <person name="Holder M."/>
            <person name="Jhangiani S."/>
            <person name="Johnson A."/>
            <person name="Khan Z."/>
            <person name="Li Z."/>
            <person name="Liu W."/>
            <person name="Liu X."/>
            <person name="Perez L."/>
            <person name="Shen H."/>
            <person name="Wang Q."/>
            <person name="Watt J."/>
            <person name="Xi L."/>
            <person name="Xin Y."/>
            <person name="Zhou J."/>
            <person name="Deng J."/>
            <person name="Jiang H."/>
            <person name="Liu Y."/>
            <person name="Qu J."/>
            <person name="Song X.-Z."/>
            <person name="Zhang L."/>
            <person name="Villasana D."/>
            <person name="Johnson A."/>
            <person name="Liu J."/>
            <person name="Liyanage D."/>
            <person name="Lorensuhewa L."/>
            <person name="Robinson T."/>
            <person name="Song A."/>
            <person name="Song B.-B."/>
            <person name="Dinh H."/>
            <person name="Thornton R."/>
            <person name="Coyle M."/>
            <person name="Francisco L."/>
            <person name="Jackson L."/>
            <person name="Javaid M."/>
            <person name="Korchina V."/>
            <person name="Kovar C."/>
            <person name="Mata R."/>
            <person name="Mathew T."/>
            <person name="Ngo R."/>
            <person name="Nguyen L."/>
            <person name="Nguyen N."/>
            <person name="Okwuonu G."/>
            <person name="Ongeri F."/>
            <person name="Pham C."/>
            <person name="Simmons D."/>
            <person name="Wilczek-Boney K."/>
            <person name="Hale W."/>
            <person name="Jakkamsetti A."/>
            <person name="Pham P."/>
            <person name="Ruth R."/>
            <person name="San Lucas F."/>
            <person name="Warren J."/>
            <person name="Zhang J."/>
            <person name="Zhao Z."/>
            <person name="Zhou C."/>
            <person name="Zhu D."/>
            <person name="Lee S."/>
            <person name="Bess C."/>
            <person name="Blankenburg K."/>
            <person name="Forbes L."/>
            <person name="Fu Q."/>
            <person name="Gubbala S."/>
            <person name="Hirani K."/>
            <person name="Jayaseelan J.C."/>
            <person name="Lara F."/>
            <person name="Munidasa M."/>
            <person name="Palculict T."/>
            <person name="Patil S."/>
            <person name="Pu L.-L."/>
            <person name="Saada N."/>
            <person name="Tang L."/>
            <person name="Weissenberger G."/>
            <person name="Zhu Y."/>
            <person name="Hemphill L."/>
            <person name="Shang Y."/>
            <person name="Youmans B."/>
            <person name="Ayvaz T."/>
            <person name="Ross M."/>
            <person name="Santibanez J."/>
            <person name="Aqrawi P."/>
            <person name="Gross S."/>
            <person name="Joshi V."/>
            <person name="Fowler G."/>
            <person name="Nazareth L."/>
            <person name="Reid J."/>
            <person name="Worley K."/>
            <person name="Petrosino J."/>
            <person name="Highlander S."/>
            <person name="Gibbs R."/>
        </authorList>
    </citation>
    <scope>NUCLEOTIDE SEQUENCE [LARGE SCALE GENOMIC DNA]</scope>
    <source>
        <strain evidence="2 3">MN8</strain>
    </source>
</reference>
<dbReference type="InterPro" id="IPR008841">
    <property type="entry name" value="Siphovirus-type_tail_N"/>
</dbReference>
<organism evidence="2 3">
    <name type="scientific">Staphylococcus aureus subsp. aureus MN8</name>
    <dbReference type="NCBI Taxonomy" id="548470"/>
    <lineage>
        <taxon>Bacteria</taxon>
        <taxon>Bacillati</taxon>
        <taxon>Bacillota</taxon>
        <taxon>Bacilli</taxon>
        <taxon>Bacillales</taxon>
        <taxon>Staphylococcaceae</taxon>
        <taxon>Staphylococcus</taxon>
    </lineage>
</organism>
<dbReference type="Pfam" id="PF05709">
    <property type="entry name" value="Sipho_tail"/>
    <property type="match status" value="1"/>
</dbReference>
<dbReference type="SMR" id="A0A0E1X590"/>